<feature type="region of interest" description="Disordered" evidence="1">
    <location>
        <begin position="254"/>
        <end position="282"/>
    </location>
</feature>
<feature type="region of interest" description="Disordered" evidence="1">
    <location>
        <begin position="377"/>
        <end position="454"/>
    </location>
</feature>
<protein>
    <submittedName>
        <fullName evidence="2">Uncharacterized protein</fullName>
    </submittedName>
</protein>
<feature type="region of interest" description="Disordered" evidence="1">
    <location>
        <begin position="542"/>
        <end position="576"/>
    </location>
</feature>
<accession>A0A163I404</accession>
<name>A0A163I404_DIDRA</name>
<evidence type="ECO:0000256" key="1">
    <source>
        <dbReference type="SAM" id="MobiDB-lite"/>
    </source>
</evidence>
<gene>
    <name evidence="2" type="ORF">ST47_g3294</name>
</gene>
<sequence>MDVRKWLAETEDPTLLERPVVEPFLLPRLSEAVPVTRRRRKRSLTDSSLLKAPLSQTRGKGIPAIERDRRHVQDVADRAYGDTSHSTRSEFASNSTASQRYTRKPRHKTRPNRYEIGTKKDKGPDDNPRPNRRSELRRSKRKCRRSIVENTHSGIRQEFQAKNVSRDRLTLKPLGTTGLFRKGKASTAAKGYGLPDLVFSEMRFLRNDRVENEHSAQGPDNKKKRKKDHAQTKEGDIFAFFTSVRPALADVASTQLTSGGRPRVNTSVTKNTRRRRAREQSTVLDPAVRTINPEDGASYLGFAGRGSDRETSRPFSWSESFCAPSTTPGHHKRTSAVHGEGLDPLYQKKKEGLHRHTSLWRQEISTGVHEPIDAATEVARASSEAPVRSRLSSLRSSLQRSSSSRRSISVDQDLHRRSTEDEPPLSSKPPVLPSTSNVDSLEHPVTGTLQSDGSIATPYAGGNAVLAPKQVLEDAARTLLYRPSPQGSRIPLIQFLAPDSQPLQPANLSGPSFYVQQEQRQHLIVPFELEEEYCVRDPDTVGRGYQGESESSIQEDVEGFSEGPMSYGKTEEMDDDGDVVAGLDYAADEVEQAQRPGHAAVVAAGFWRPNKLY</sequence>
<evidence type="ECO:0000313" key="2">
    <source>
        <dbReference type="EMBL" id="KZM25594.1"/>
    </source>
</evidence>
<feature type="region of interest" description="Disordered" evidence="1">
    <location>
        <begin position="210"/>
        <end position="231"/>
    </location>
</feature>
<keyword evidence="3" id="KW-1185">Reference proteome</keyword>
<feature type="compositionally biased region" description="Basic residues" evidence="1">
    <location>
        <begin position="101"/>
        <end position="111"/>
    </location>
</feature>
<feature type="compositionally biased region" description="Basic and acidic residues" evidence="1">
    <location>
        <begin position="112"/>
        <end position="137"/>
    </location>
</feature>
<dbReference type="STRING" id="5454.A0A163I404"/>
<dbReference type="AlphaFoldDB" id="A0A163I404"/>
<evidence type="ECO:0000313" key="3">
    <source>
        <dbReference type="Proteomes" id="UP000076837"/>
    </source>
</evidence>
<feature type="compositionally biased region" description="Polar residues" evidence="1">
    <location>
        <begin position="254"/>
        <end position="270"/>
    </location>
</feature>
<organism evidence="2 3">
    <name type="scientific">Didymella rabiei</name>
    <name type="common">Chickpea ascochyta blight fungus</name>
    <name type="synonym">Mycosphaerella rabiei</name>
    <dbReference type="NCBI Taxonomy" id="5454"/>
    <lineage>
        <taxon>Eukaryota</taxon>
        <taxon>Fungi</taxon>
        <taxon>Dikarya</taxon>
        <taxon>Ascomycota</taxon>
        <taxon>Pezizomycotina</taxon>
        <taxon>Dothideomycetes</taxon>
        <taxon>Pleosporomycetidae</taxon>
        <taxon>Pleosporales</taxon>
        <taxon>Pleosporineae</taxon>
        <taxon>Didymellaceae</taxon>
        <taxon>Ascochyta</taxon>
    </lineage>
</organism>
<reference evidence="2 3" key="1">
    <citation type="journal article" date="2016" name="Sci. Rep.">
        <title>Draft genome sequencing and secretome analysis of fungal phytopathogen Ascochyta rabiei provides insight into the necrotrophic effector repertoire.</title>
        <authorList>
            <person name="Verma S."/>
            <person name="Gazara R.K."/>
            <person name="Nizam S."/>
            <person name="Parween S."/>
            <person name="Chattopadhyay D."/>
            <person name="Verma P.K."/>
        </authorList>
    </citation>
    <scope>NUCLEOTIDE SEQUENCE [LARGE SCALE GENOMIC DNA]</scope>
    <source>
        <strain evidence="2 3">ArDII</strain>
    </source>
</reference>
<comment type="caution">
    <text evidence="2">The sequence shown here is derived from an EMBL/GenBank/DDBJ whole genome shotgun (WGS) entry which is preliminary data.</text>
</comment>
<feature type="compositionally biased region" description="Basic and acidic residues" evidence="1">
    <location>
        <begin position="65"/>
        <end position="88"/>
    </location>
</feature>
<feature type="compositionally biased region" description="Polar residues" evidence="1">
    <location>
        <begin position="89"/>
        <end position="100"/>
    </location>
</feature>
<proteinExistence type="predicted"/>
<feature type="region of interest" description="Disordered" evidence="1">
    <location>
        <begin position="36"/>
        <end position="151"/>
    </location>
</feature>
<dbReference type="Proteomes" id="UP000076837">
    <property type="component" value="Unassembled WGS sequence"/>
</dbReference>
<feature type="compositionally biased region" description="Low complexity" evidence="1">
    <location>
        <begin position="388"/>
        <end position="409"/>
    </location>
</feature>
<dbReference type="EMBL" id="JYNV01000124">
    <property type="protein sequence ID" value="KZM25594.1"/>
    <property type="molecule type" value="Genomic_DNA"/>
</dbReference>